<comment type="similarity">
    <text evidence="2">Belongs to the bacterial solute-binding protein 5 family.</text>
</comment>
<dbReference type="KEGG" id="lmd:METH_02060"/>
<keyword evidence="3" id="KW-0732">Signal</keyword>
<feature type="chain" id="PRO_5004782613" evidence="3">
    <location>
        <begin position="23"/>
        <end position="637"/>
    </location>
</feature>
<dbReference type="AlphaFoldDB" id="V9VPM4"/>
<protein>
    <submittedName>
        <fullName evidence="5">Peptide ABC transporter substrate-binding protein</fullName>
    </submittedName>
</protein>
<dbReference type="EMBL" id="CP006773">
    <property type="protein sequence ID" value="AHC99658.1"/>
    <property type="molecule type" value="Genomic_DNA"/>
</dbReference>
<feature type="domain" description="Solute-binding protein family 5" evidence="4">
    <location>
        <begin position="101"/>
        <end position="517"/>
    </location>
</feature>
<dbReference type="CDD" id="cd08500">
    <property type="entry name" value="PBP2_NikA_DppA_OppA_like_4"/>
    <property type="match status" value="1"/>
</dbReference>
<name>V9VPM4_9RHOB</name>
<dbReference type="InterPro" id="IPR039424">
    <property type="entry name" value="SBP_5"/>
</dbReference>
<evidence type="ECO:0000313" key="5">
    <source>
        <dbReference type="EMBL" id="AHC99658.1"/>
    </source>
</evidence>
<evidence type="ECO:0000256" key="2">
    <source>
        <dbReference type="ARBA" id="ARBA00005695"/>
    </source>
</evidence>
<dbReference type="STRING" id="999552.METH_02060"/>
<accession>V9VPM4</accession>
<comment type="subcellular location">
    <subcellularLocation>
        <location evidence="1">Periplasm</location>
    </subcellularLocation>
</comment>
<evidence type="ECO:0000259" key="4">
    <source>
        <dbReference type="Pfam" id="PF00496"/>
    </source>
</evidence>
<dbReference type="OrthoDB" id="9803988at2"/>
<dbReference type="PANTHER" id="PTHR30290:SF62">
    <property type="entry name" value="OLIGOPEPTIDE ABC TRANSPORTER, PERIPLASMIC OLIGOPEPTIDE-BINDING PROTEIN"/>
    <property type="match status" value="1"/>
</dbReference>
<proteinExistence type="inferred from homology"/>
<dbReference type="PATRIC" id="fig|999552.6.peg.411"/>
<dbReference type="Gene3D" id="3.40.190.10">
    <property type="entry name" value="Periplasmic binding protein-like II"/>
    <property type="match status" value="1"/>
</dbReference>
<evidence type="ECO:0000256" key="1">
    <source>
        <dbReference type="ARBA" id="ARBA00004418"/>
    </source>
</evidence>
<reference evidence="5 6" key="1">
    <citation type="submission" date="2013-09" db="EMBL/GenBank/DDBJ databases">
        <authorList>
            <consortium name="DOE Joint Genome Institute"/>
            <person name="Klenk H.-P."/>
            <person name="Huntemann M."/>
            <person name="Han J."/>
            <person name="Chen A."/>
            <person name="Kyrpides N."/>
            <person name="Mavromatis K."/>
            <person name="Markowitz V."/>
            <person name="Palaniappan K."/>
            <person name="Ivanova N."/>
            <person name="Schaumberg A."/>
            <person name="Pati A."/>
            <person name="Liolios K."/>
            <person name="Nordberg H.P."/>
            <person name="Cantor M.N."/>
            <person name="Hua S.X."/>
            <person name="Woyke T."/>
        </authorList>
    </citation>
    <scope>NUCLEOTIDE SEQUENCE [LARGE SCALE GENOMIC DNA]</scope>
    <source>
        <strain evidence="5 6">DSM 14336</strain>
    </source>
</reference>
<sequence length="637" mass="72144">MLDALKPLLTAAFCLAPFSALCGPEVQESKFWSAEVKAGYLPPVAKRLPEVPLVVDLAAKGRDFGIEGGTLNTMVTRSKDIRQMVVYGYARLAGYDDSYRLQPDILLRYENQGNRRYTLTLRPGHRWSSGDPFTSADFRYWWEDVANHELLSPAGPPDFLRVNGKLPRVSFPDETTIIYEWDDPNPSFLHMLAQARPPFIYRPAEYLKQFHADYADPDVLEEEVDYARVKSWAALHNKYDNMYKFDNHELPTLQPWINASPGKKIRHQFVRNPYYHRIDSRGVQLPYIDTVEMEIVTAGLVAAKSNAGEADLQARGLGFRDIPILRKGEKDGANYKTYLWGSGAASQIAIYPNLNARDPVWREVLRDVRVRRALSLAINRRAINRALYFNLAKPGAMTVLEQSEFFDPALRAAWADFDPEQANRLLDEAGLSEKNAYGIRYLADGRLMELVVETAGERQEVENALQIISDDWRDVGVKLVMRPLDRDILRNRVFSGSTLASAWFGWDNGLPQVYTSPAYLAPTDQVFLSWPKWGQFYQTGGDAGEPPDMAPAQQLMDLMQDWNMATTDAERAAAWRAMLKIHADQVYAIGVVAAAPQPVVVSNRLRNVPEQAVWAWDPGAHFGVYRPDEFFFEDGQG</sequence>
<dbReference type="InterPro" id="IPR000914">
    <property type="entry name" value="SBP_5_dom"/>
</dbReference>
<gene>
    <name evidence="5" type="ORF">METH_02060</name>
</gene>
<dbReference type="GO" id="GO:0015833">
    <property type="term" value="P:peptide transport"/>
    <property type="evidence" value="ECO:0007669"/>
    <property type="project" value="TreeGrafter"/>
</dbReference>
<dbReference type="Proteomes" id="UP000018780">
    <property type="component" value="Chromosome"/>
</dbReference>
<dbReference type="SUPFAM" id="SSF53850">
    <property type="entry name" value="Periplasmic binding protein-like II"/>
    <property type="match status" value="1"/>
</dbReference>
<dbReference type="RefSeq" id="WP_024088730.1">
    <property type="nucleotide sequence ID" value="NC_023135.1"/>
</dbReference>
<dbReference type="GO" id="GO:1904680">
    <property type="term" value="F:peptide transmembrane transporter activity"/>
    <property type="evidence" value="ECO:0007669"/>
    <property type="project" value="TreeGrafter"/>
</dbReference>
<dbReference type="Gene3D" id="3.10.105.10">
    <property type="entry name" value="Dipeptide-binding Protein, Domain 3"/>
    <property type="match status" value="1"/>
</dbReference>
<dbReference type="HOGENOM" id="CLU_017028_8_2_5"/>
<evidence type="ECO:0000313" key="6">
    <source>
        <dbReference type="Proteomes" id="UP000018780"/>
    </source>
</evidence>
<organism evidence="5 6">
    <name type="scientific">Leisingera methylohalidivorans DSM 14336</name>
    <dbReference type="NCBI Taxonomy" id="999552"/>
    <lineage>
        <taxon>Bacteria</taxon>
        <taxon>Pseudomonadati</taxon>
        <taxon>Pseudomonadota</taxon>
        <taxon>Alphaproteobacteria</taxon>
        <taxon>Rhodobacterales</taxon>
        <taxon>Roseobacteraceae</taxon>
        <taxon>Leisingera</taxon>
    </lineage>
</organism>
<evidence type="ECO:0000256" key="3">
    <source>
        <dbReference type="SAM" id="SignalP"/>
    </source>
</evidence>
<keyword evidence="6" id="KW-1185">Reference proteome</keyword>
<dbReference type="PANTHER" id="PTHR30290">
    <property type="entry name" value="PERIPLASMIC BINDING COMPONENT OF ABC TRANSPORTER"/>
    <property type="match status" value="1"/>
</dbReference>
<dbReference type="Pfam" id="PF00496">
    <property type="entry name" value="SBP_bac_5"/>
    <property type="match status" value="1"/>
</dbReference>
<feature type="signal peptide" evidence="3">
    <location>
        <begin position="1"/>
        <end position="22"/>
    </location>
</feature>